<gene>
    <name evidence="2" type="ORF">HanXRQr2_Chr03g0102651</name>
</gene>
<feature type="region of interest" description="Disordered" evidence="1">
    <location>
        <begin position="111"/>
        <end position="144"/>
    </location>
</feature>
<evidence type="ECO:0000313" key="2">
    <source>
        <dbReference type="EMBL" id="KAF5813772.1"/>
    </source>
</evidence>
<feature type="region of interest" description="Disordered" evidence="1">
    <location>
        <begin position="185"/>
        <end position="205"/>
    </location>
</feature>
<feature type="compositionally biased region" description="Polar residues" evidence="1">
    <location>
        <begin position="185"/>
        <end position="201"/>
    </location>
</feature>
<protein>
    <submittedName>
        <fullName evidence="2">Uncharacterized protein</fullName>
    </submittedName>
</protein>
<keyword evidence="3" id="KW-1185">Reference proteome</keyword>
<proteinExistence type="predicted"/>
<sequence>MIAFFTQQCKENLDIAATVINCLNACVAGKLDPPRFSMDDLDQIHPEDIEEMDITWQMAMASFRAKNFVRKTGRNKWQGLTFAGPTRMPFEMMCYYNFHEPAHLARNYTKPQVNRDQTPAQPAPPNPERALVTTTGTTAAASGSIQSSTLVVQPNATFDWNVEIQRLNILAPENQTASDNIAFMTSSPEDQTSVPENQNSAPEDETSAENLVLMTQILSAPVHGLTKEEVVSVFCTPECRERVEAYQLHNAKLIQDYKDLKNKNFTLVKNEKHYKE</sequence>
<dbReference type="Gramene" id="mRNA:HanXRQr2_Chr03g0102651">
    <property type="protein sequence ID" value="CDS:HanXRQr2_Chr03g0102651.1"/>
    <property type="gene ID" value="HanXRQr2_Chr03g0102651"/>
</dbReference>
<dbReference type="EMBL" id="MNCJ02000318">
    <property type="protein sequence ID" value="KAF5813772.1"/>
    <property type="molecule type" value="Genomic_DNA"/>
</dbReference>
<organism evidence="2 3">
    <name type="scientific">Helianthus annuus</name>
    <name type="common">Common sunflower</name>
    <dbReference type="NCBI Taxonomy" id="4232"/>
    <lineage>
        <taxon>Eukaryota</taxon>
        <taxon>Viridiplantae</taxon>
        <taxon>Streptophyta</taxon>
        <taxon>Embryophyta</taxon>
        <taxon>Tracheophyta</taxon>
        <taxon>Spermatophyta</taxon>
        <taxon>Magnoliopsida</taxon>
        <taxon>eudicotyledons</taxon>
        <taxon>Gunneridae</taxon>
        <taxon>Pentapetalae</taxon>
        <taxon>asterids</taxon>
        <taxon>campanulids</taxon>
        <taxon>Asterales</taxon>
        <taxon>Asteraceae</taxon>
        <taxon>Asteroideae</taxon>
        <taxon>Heliantheae alliance</taxon>
        <taxon>Heliantheae</taxon>
        <taxon>Helianthus</taxon>
    </lineage>
</organism>
<feature type="compositionally biased region" description="Low complexity" evidence="1">
    <location>
        <begin position="133"/>
        <end position="144"/>
    </location>
</feature>
<dbReference type="AlphaFoldDB" id="A0A9K3NUI0"/>
<evidence type="ECO:0000256" key="1">
    <source>
        <dbReference type="SAM" id="MobiDB-lite"/>
    </source>
</evidence>
<dbReference type="Proteomes" id="UP000215914">
    <property type="component" value="Unassembled WGS sequence"/>
</dbReference>
<feature type="compositionally biased region" description="Polar residues" evidence="1">
    <location>
        <begin position="111"/>
        <end position="120"/>
    </location>
</feature>
<evidence type="ECO:0000313" key="3">
    <source>
        <dbReference type="Proteomes" id="UP000215914"/>
    </source>
</evidence>
<name>A0A9K3NUI0_HELAN</name>
<reference evidence="2" key="2">
    <citation type="submission" date="2020-06" db="EMBL/GenBank/DDBJ databases">
        <title>Helianthus annuus Genome sequencing and assembly Release 2.</title>
        <authorList>
            <person name="Gouzy J."/>
            <person name="Langlade N."/>
            <person name="Munos S."/>
        </authorList>
    </citation>
    <scope>NUCLEOTIDE SEQUENCE</scope>
    <source>
        <tissue evidence="2">Leaves</tissue>
    </source>
</reference>
<accession>A0A9K3NUI0</accession>
<comment type="caution">
    <text evidence="2">The sequence shown here is derived from an EMBL/GenBank/DDBJ whole genome shotgun (WGS) entry which is preliminary data.</text>
</comment>
<reference evidence="2" key="1">
    <citation type="journal article" date="2017" name="Nature">
        <title>The sunflower genome provides insights into oil metabolism, flowering and Asterid evolution.</title>
        <authorList>
            <person name="Badouin H."/>
            <person name="Gouzy J."/>
            <person name="Grassa C.J."/>
            <person name="Murat F."/>
            <person name="Staton S.E."/>
            <person name="Cottret L."/>
            <person name="Lelandais-Briere C."/>
            <person name="Owens G.L."/>
            <person name="Carrere S."/>
            <person name="Mayjonade B."/>
            <person name="Legrand L."/>
            <person name="Gill N."/>
            <person name="Kane N.C."/>
            <person name="Bowers J.E."/>
            <person name="Hubner S."/>
            <person name="Bellec A."/>
            <person name="Berard A."/>
            <person name="Berges H."/>
            <person name="Blanchet N."/>
            <person name="Boniface M.C."/>
            <person name="Brunel D."/>
            <person name="Catrice O."/>
            <person name="Chaidir N."/>
            <person name="Claudel C."/>
            <person name="Donnadieu C."/>
            <person name="Faraut T."/>
            <person name="Fievet G."/>
            <person name="Helmstetter N."/>
            <person name="King M."/>
            <person name="Knapp S.J."/>
            <person name="Lai Z."/>
            <person name="Le Paslier M.C."/>
            <person name="Lippi Y."/>
            <person name="Lorenzon L."/>
            <person name="Mandel J.R."/>
            <person name="Marage G."/>
            <person name="Marchand G."/>
            <person name="Marquand E."/>
            <person name="Bret-Mestries E."/>
            <person name="Morien E."/>
            <person name="Nambeesan S."/>
            <person name="Nguyen T."/>
            <person name="Pegot-Espagnet P."/>
            <person name="Pouilly N."/>
            <person name="Raftis F."/>
            <person name="Sallet E."/>
            <person name="Schiex T."/>
            <person name="Thomas J."/>
            <person name="Vandecasteele C."/>
            <person name="Vares D."/>
            <person name="Vear F."/>
            <person name="Vautrin S."/>
            <person name="Crespi M."/>
            <person name="Mangin B."/>
            <person name="Burke J.M."/>
            <person name="Salse J."/>
            <person name="Munos S."/>
            <person name="Vincourt P."/>
            <person name="Rieseberg L.H."/>
            <person name="Langlade N.B."/>
        </authorList>
    </citation>
    <scope>NUCLEOTIDE SEQUENCE</scope>
    <source>
        <tissue evidence="2">Leaves</tissue>
    </source>
</reference>